<dbReference type="PANTHER" id="PTHR43266:SF2">
    <property type="entry name" value="MAJOR FACILITATOR SUPERFAMILY (MFS) PROFILE DOMAIN-CONTAINING PROTEIN"/>
    <property type="match status" value="1"/>
</dbReference>
<evidence type="ECO:0000256" key="7">
    <source>
        <dbReference type="SAM" id="Phobius"/>
    </source>
</evidence>
<feature type="transmembrane region" description="Helical" evidence="7">
    <location>
        <begin position="123"/>
        <end position="147"/>
    </location>
</feature>
<dbReference type="SUPFAM" id="SSF103473">
    <property type="entry name" value="MFS general substrate transporter"/>
    <property type="match status" value="1"/>
</dbReference>
<keyword evidence="3" id="KW-1003">Cell membrane</keyword>
<feature type="transmembrane region" description="Helical" evidence="7">
    <location>
        <begin position="192"/>
        <end position="211"/>
    </location>
</feature>
<feature type="transmembrane region" description="Helical" evidence="7">
    <location>
        <begin position="95"/>
        <end position="117"/>
    </location>
</feature>
<dbReference type="PANTHER" id="PTHR43266">
    <property type="entry name" value="MACROLIDE-EFFLUX PROTEIN"/>
    <property type="match status" value="1"/>
</dbReference>
<evidence type="ECO:0000256" key="1">
    <source>
        <dbReference type="ARBA" id="ARBA00004651"/>
    </source>
</evidence>
<evidence type="ECO:0000256" key="6">
    <source>
        <dbReference type="ARBA" id="ARBA00023136"/>
    </source>
</evidence>
<feature type="non-terminal residue" evidence="8">
    <location>
        <position position="265"/>
    </location>
</feature>
<accession>A0A7V5UEG7</accession>
<name>A0A7V5UEG7_CALAY</name>
<dbReference type="EMBL" id="DROD01000295">
    <property type="protein sequence ID" value="HHJ52407.1"/>
    <property type="molecule type" value="Genomic_DNA"/>
</dbReference>
<evidence type="ECO:0000256" key="5">
    <source>
        <dbReference type="ARBA" id="ARBA00022989"/>
    </source>
</evidence>
<keyword evidence="2" id="KW-0813">Transport</keyword>
<evidence type="ECO:0000313" key="8">
    <source>
        <dbReference type="EMBL" id="HHJ52407.1"/>
    </source>
</evidence>
<dbReference type="Proteomes" id="UP000886124">
    <property type="component" value="Unassembled WGS sequence"/>
</dbReference>
<feature type="transmembrane region" description="Helical" evidence="7">
    <location>
        <begin position="61"/>
        <end position="83"/>
    </location>
</feature>
<dbReference type="GO" id="GO:0022857">
    <property type="term" value="F:transmembrane transporter activity"/>
    <property type="evidence" value="ECO:0007669"/>
    <property type="project" value="InterPro"/>
</dbReference>
<protein>
    <submittedName>
        <fullName evidence="8">MFS transporter</fullName>
    </submittedName>
</protein>
<evidence type="ECO:0000256" key="3">
    <source>
        <dbReference type="ARBA" id="ARBA00022475"/>
    </source>
</evidence>
<proteinExistence type="predicted"/>
<organism evidence="8">
    <name type="scientific">Caldithrix abyssi</name>
    <dbReference type="NCBI Taxonomy" id="187145"/>
    <lineage>
        <taxon>Bacteria</taxon>
        <taxon>Pseudomonadati</taxon>
        <taxon>Calditrichota</taxon>
        <taxon>Calditrichia</taxon>
        <taxon>Calditrichales</taxon>
        <taxon>Calditrichaceae</taxon>
        <taxon>Caldithrix</taxon>
    </lineage>
</organism>
<evidence type="ECO:0000256" key="2">
    <source>
        <dbReference type="ARBA" id="ARBA00022448"/>
    </source>
</evidence>
<keyword evidence="6 7" id="KW-0472">Membrane</keyword>
<keyword evidence="4 7" id="KW-0812">Transmembrane</keyword>
<dbReference type="Pfam" id="PF07690">
    <property type="entry name" value="MFS_1"/>
    <property type="match status" value="1"/>
</dbReference>
<reference evidence="8" key="1">
    <citation type="journal article" date="2020" name="mSystems">
        <title>Genome- and Community-Level Interaction Insights into Carbon Utilization and Element Cycling Functions of Hydrothermarchaeota in Hydrothermal Sediment.</title>
        <authorList>
            <person name="Zhou Z."/>
            <person name="Liu Y."/>
            <person name="Xu W."/>
            <person name="Pan J."/>
            <person name="Luo Z.H."/>
            <person name="Li M."/>
        </authorList>
    </citation>
    <scope>NUCLEOTIDE SEQUENCE [LARGE SCALE GENOMIC DNA]</scope>
    <source>
        <strain evidence="8">HyVt-527</strain>
    </source>
</reference>
<dbReference type="Gene3D" id="1.20.1250.20">
    <property type="entry name" value="MFS general substrate transporter like domains"/>
    <property type="match status" value="1"/>
</dbReference>
<comment type="caution">
    <text evidence="8">The sequence shown here is derived from an EMBL/GenBank/DDBJ whole genome shotgun (WGS) entry which is preliminary data.</text>
</comment>
<dbReference type="GO" id="GO:0005886">
    <property type="term" value="C:plasma membrane"/>
    <property type="evidence" value="ECO:0007669"/>
    <property type="project" value="UniProtKB-SubCell"/>
</dbReference>
<gene>
    <name evidence="8" type="ORF">ENJ89_04365</name>
</gene>
<dbReference type="InterPro" id="IPR011701">
    <property type="entry name" value="MFS"/>
</dbReference>
<dbReference type="AlphaFoldDB" id="A0A7V5UEG7"/>
<comment type="subcellular location">
    <subcellularLocation>
        <location evidence="1">Cell membrane</location>
        <topology evidence="1">Multi-pass membrane protein</topology>
    </subcellularLocation>
</comment>
<evidence type="ECO:0000256" key="4">
    <source>
        <dbReference type="ARBA" id="ARBA00022692"/>
    </source>
</evidence>
<sequence length="265" mass="28669">MEVLNTNETLTAATGPTTLSTAKRLFNKNYLLLWQGQFISRLGSQVYSVVIGFWLQQTTQSGSIVGAFFMMVGMPIVFFGIFGGALADRISRKKIIVGADIINGLLFVTLGVVMYFNQHQTDVLIAGVFVAGVLVSSVGAFFGPAISASVPDLVPPQKIQAANSMGQFSIRISAFFGQGAGIPLLHLLGLPILVLVNGITYLVSAFSESFITIPQKKREKVTGFSETLASFKKDLAEGLRYIGKNKGLKRLLTISVFLNFFTMPI</sequence>
<dbReference type="CDD" id="cd06173">
    <property type="entry name" value="MFS_MefA_like"/>
    <property type="match status" value="1"/>
</dbReference>
<dbReference type="InterPro" id="IPR036259">
    <property type="entry name" value="MFS_trans_sf"/>
</dbReference>
<keyword evidence="5 7" id="KW-1133">Transmembrane helix</keyword>